<comment type="caution">
    <text evidence="7">The sequence shown here is derived from an EMBL/GenBank/DDBJ whole genome shotgun (WGS) entry which is preliminary data.</text>
</comment>
<comment type="catalytic activity">
    <reaction evidence="4 6">
        <text>L-aspartyl-tRNA(Asn) + L-glutamine + ATP + H2O = L-asparaginyl-tRNA(Asn) + L-glutamate + ADP + phosphate + 2 H(+)</text>
        <dbReference type="Rhea" id="RHEA:14513"/>
        <dbReference type="Rhea" id="RHEA-COMP:9674"/>
        <dbReference type="Rhea" id="RHEA-COMP:9677"/>
        <dbReference type="ChEBI" id="CHEBI:15377"/>
        <dbReference type="ChEBI" id="CHEBI:15378"/>
        <dbReference type="ChEBI" id="CHEBI:29985"/>
        <dbReference type="ChEBI" id="CHEBI:30616"/>
        <dbReference type="ChEBI" id="CHEBI:43474"/>
        <dbReference type="ChEBI" id="CHEBI:58359"/>
        <dbReference type="ChEBI" id="CHEBI:78515"/>
        <dbReference type="ChEBI" id="CHEBI:78516"/>
        <dbReference type="ChEBI" id="CHEBI:456216"/>
    </reaction>
</comment>
<keyword evidence="8" id="KW-1185">Reference proteome</keyword>
<evidence type="ECO:0000256" key="5">
    <source>
        <dbReference type="ARBA" id="ARBA00047913"/>
    </source>
</evidence>
<dbReference type="Proteomes" id="UP000279446">
    <property type="component" value="Unassembled WGS sequence"/>
</dbReference>
<dbReference type="HAMAP" id="MF_00122">
    <property type="entry name" value="GatC"/>
    <property type="match status" value="1"/>
</dbReference>
<evidence type="ECO:0000313" key="8">
    <source>
        <dbReference type="Proteomes" id="UP000279446"/>
    </source>
</evidence>
<dbReference type="PANTHER" id="PTHR15004:SF0">
    <property type="entry name" value="GLUTAMYL-TRNA(GLN) AMIDOTRANSFERASE SUBUNIT C, MITOCHONDRIAL"/>
    <property type="match status" value="1"/>
</dbReference>
<keyword evidence="7" id="KW-0808">Transferase</keyword>
<dbReference type="GO" id="GO:0006412">
    <property type="term" value="P:translation"/>
    <property type="evidence" value="ECO:0007669"/>
    <property type="project" value="UniProtKB-UniRule"/>
</dbReference>
<dbReference type="GO" id="GO:0016740">
    <property type="term" value="F:transferase activity"/>
    <property type="evidence" value="ECO:0007669"/>
    <property type="project" value="UniProtKB-KW"/>
</dbReference>
<dbReference type="GO" id="GO:0005524">
    <property type="term" value="F:ATP binding"/>
    <property type="evidence" value="ECO:0007669"/>
    <property type="project" value="UniProtKB-KW"/>
</dbReference>
<dbReference type="GO" id="GO:0050566">
    <property type="term" value="F:asparaginyl-tRNA synthase (glutamine-hydrolyzing) activity"/>
    <property type="evidence" value="ECO:0007669"/>
    <property type="project" value="RHEA"/>
</dbReference>
<dbReference type="NCBIfam" id="TIGR00135">
    <property type="entry name" value="gatC"/>
    <property type="match status" value="1"/>
</dbReference>
<dbReference type="InterPro" id="IPR036113">
    <property type="entry name" value="Asp/Glu-ADT_sf_sub_c"/>
</dbReference>
<dbReference type="OrthoDB" id="9813938at2"/>
<dbReference type="GO" id="GO:0070681">
    <property type="term" value="P:glutaminyl-tRNAGln biosynthesis via transamidation"/>
    <property type="evidence" value="ECO:0007669"/>
    <property type="project" value="TreeGrafter"/>
</dbReference>
<evidence type="ECO:0000256" key="1">
    <source>
        <dbReference type="ARBA" id="ARBA00010757"/>
    </source>
</evidence>
<dbReference type="RefSeq" id="WP_127193506.1">
    <property type="nucleotide sequence ID" value="NZ_RZNY01000016.1"/>
</dbReference>
<dbReference type="EMBL" id="RZNY01000016">
    <property type="protein sequence ID" value="RUT43884.1"/>
    <property type="molecule type" value="Genomic_DNA"/>
</dbReference>
<reference evidence="7 8" key="1">
    <citation type="submission" date="2018-12" db="EMBL/GenBank/DDBJ databases">
        <authorList>
            <person name="Sun L."/>
            <person name="Chen Z."/>
        </authorList>
    </citation>
    <scope>NUCLEOTIDE SEQUENCE [LARGE SCALE GENOMIC DNA]</scope>
    <source>
        <strain evidence="7 8">DSM 15890</strain>
    </source>
</reference>
<gene>
    <name evidence="6 7" type="primary">gatC</name>
    <name evidence="7" type="ORF">EJP82_18235</name>
</gene>
<comment type="subunit">
    <text evidence="2 6">Heterotrimer of A, B and C subunits.</text>
</comment>
<dbReference type="AlphaFoldDB" id="A0A433Y5R6"/>
<evidence type="ECO:0000256" key="2">
    <source>
        <dbReference type="ARBA" id="ARBA00011123"/>
    </source>
</evidence>
<protein>
    <recommendedName>
        <fullName evidence="6">Aspartyl/glutamyl-tRNA(Asn/Gln) amidotransferase subunit C</fullName>
        <shortName evidence="6">Asp/Glu-ADT subunit C</shortName>
        <ecNumber evidence="6">6.3.5.-</ecNumber>
    </recommendedName>
</protein>
<comment type="function">
    <text evidence="3 6">Allows the formation of correctly charged Asn-tRNA(Asn) or Gln-tRNA(Gln) through the transamidation of misacylated Asp-tRNA(Asn) or Glu-tRNA(Gln) in organisms which lack either or both of asparaginyl-tRNA or glutaminyl-tRNA synthetases. The reaction takes place in the presence of glutamine and ATP through an activated phospho-Asp-tRNA(Asn) or phospho-Glu-tRNA(Gln).</text>
</comment>
<dbReference type="GO" id="GO:0050567">
    <property type="term" value="F:glutaminyl-tRNA synthase (glutamine-hydrolyzing) activity"/>
    <property type="evidence" value="ECO:0007669"/>
    <property type="project" value="UniProtKB-UniRule"/>
</dbReference>
<dbReference type="InterPro" id="IPR003837">
    <property type="entry name" value="GatC"/>
</dbReference>
<keyword evidence="6" id="KW-0648">Protein biosynthesis</keyword>
<comment type="similarity">
    <text evidence="1 6">Belongs to the GatC family.</text>
</comment>
<evidence type="ECO:0000256" key="3">
    <source>
        <dbReference type="ARBA" id="ARBA00024799"/>
    </source>
</evidence>
<evidence type="ECO:0000256" key="6">
    <source>
        <dbReference type="HAMAP-Rule" id="MF_00122"/>
    </source>
</evidence>
<organism evidence="7 8">
    <name type="scientific">Paenibacillus anaericanus</name>
    <dbReference type="NCBI Taxonomy" id="170367"/>
    <lineage>
        <taxon>Bacteria</taxon>
        <taxon>Bacillati</taxon>
        <taxon>Bacillota</taxon>
        <taxon>Bacilli</taxon>
        <taxon>Bacillales</taxon>
        <taxon>Paenibacillaceae</taxon>
        <taxon>Paenibacillus</taxon>
    </lineage>
</organism>
<dbReference type="SUPFAM" id="SSF141000">
    <property type="entry name" value="Glu-tRNAGln amidotransferase C subunit"/>
    <property type="match status" value="1"/>
</dbReference>
<keyword evidence="6 7" id="KW-0436">Ligase</keyword>
<sequence length="95" mass="10936">MSIQSKDVEYVAKLARLNLTDQEREKFTEQLNAILQYAEKLNELDTDGVEPTTHVLRLSNVMREDVVQESLSKEKVFRNAPEEEDGQFKVPAVLE</sequence>
<keyword evidence="6" id="KW-0067">ATP-binding</keyword>
<evidence type="ECO:0000313" key="7">
    <source>
        <dbReference type="EMBL" id="RUT43884.1"/>
    </source>
</evidence>
<proteinExistence type="inferred from homology"/>
<accession>A0A433Y5R6</accession>
<dbReference type="GO" id="GO:0006450">
    <property type="term" value="P:regulation of translational fidelity"/>
    <property type="evidence" value="ECO:0007669"/>
    <property type="project" value="InterPro"/>
</dbReference>
<name>A0A433Y5R6_9BACL</name>
<dbReference type="PANTHER" id="PTHR15004">
    <property type="entry name" value="GLUTAMYL-TRNA(GLN) AMIDOTRANSFERASE SUBUNIT C, MITOCHONDRIAL"/>
    <property type="match status" value="1"/>
</dbReference>
<dbReference type="Pfam" id="PF02686">
    <property type="entry name" value="GatC"/>
    <property type="match status" value="1"/>
</dbReference>
<dbReference type="Gene3D" id="1.10.20.60">
    <property type="entry name" value="Glu-tRNAGln amidotransferase C subunit, N-terminal domain"/>
    <property type="match status" value="1"/>
</dbReference>
<comment type="catalytic activity">
    <reaction evidence="5 6">
        <text>L-glutamyl-tRNA(Gln) + L-glutamine + ATP + H2O = L-glutaminyl-tRNA(Gln) + L-glutamate + ADP + phosphate + H(+)</text>
        <dbReference type="Rhea" id="RHEA:17521"/>
        <dbReference type="Rhea" id="RHEA-COMP:9681"/>
        <dbReference type="Rhea" id="RHEA-COMP:9684"/>
        <dbReference type="ChEBI" id="CHEBI:15377"/>
        <dbReference type="ChEBI" id="CHEBI:15378"/>
        <dbReference type="ChEBI" id="CHEBI:29985"/>
        <dbReference type="ChEBI" id="CHEBI:30616"/>
        <dbReference type="ChEBI" id="CHEBI:43474"/>
        <dbReference type="ChEBI" id="CHEBI:58359"/>
        <dbReference type="ChEBI" id="CHEBI:78520"/>
        <dbReference type="ChEBI" id="CHEBI:78521"/>
        <dbReference type="ChEBI" id="CHEBI:456216"/>
    </reaction>
</comment>
<keyword evidence="6" id="KW-0547">Nucleotide-binding</keyword>
<dbReference type="EC" id="6.3.5.-" evidence="6"/>
<evidence type="ECO:0000256" key="4">
    <source>
        <dbReference type="ARBA" id="ARBA00047380"/>
    </source>
</evidence>